<dbReference type="EMBL" id="KY629563">
    <property type="protein sequence ID" value="ARK07546.1"/>
    <property type="molecule type" value="Genomic_DNA"/>
</dbReference>
<gene>
    <name evidence="1" type="ORF">LAV_00171</name>
</gene>
<evidence type="ECO:0000313" key="1">
    <source>
        <dbReference type="EMBL" id="ARK07546.1"/>
    </source>
</evidence>
<organism evidence="1 2">
    <name type="scientific">Sphingobium phage Lacusarx</name>
    <dbReference type="NCBI Taxonomy" id="1980139"/>
    <lineage>
        <taxon>Viruses</taxon>
        <taxon>Duplodnaviria</taxon>
        <taxon>Heunggongvirae</taxon>
        <taxon>Uroviricota</taxon>
        <taxon>Caudoviricetes</taxon>
        <taxon>Lacusarxvirus</taxon>
        <taxon>Lacusarxvirus lacusarx</taxon>
    </lineage>
</organism>
<accession>A0A1W6DXF3</accession>
<reference evidence="1 2" key="1">
    <citation type="submission" date="2017-02" db="EMBL/GenBank/DDBJ databases">
        <title>The first characterized phage against a member of the ecologically important #sphingomonads reveals high dissimilarity against all other known phages.</title>
        <authorList>
            <person name="Nielsen T.K."/>
            <person name="Carstens A.B."/>
            <person name="Kot W."/>
            <person name="Lametsch R."/>
            <person name="Neve H."/>
            <person name="Hansen L.H."/>
        </authorList>
    </citation>
    <scope>NUCLEOTIDE SEQUENCE [LARGE SCALE GENOMIC DNA]</scope>
</reference>
<keyword evidence="2" id="KW-1185">Reference proteome</keyword>
<protein>
    <submittedName>
        <fullName evidence="1">Uncharacterized protein</fullName>
    </submittedName>
</protein>
<sequence length="56" mass="6057">MIAEPIIVRLPDSRLGTVVGFVMSPTGWGPLAIIRVANKLVSERIGDLTIVEIDRA</sequence>
<proteinExistence type="predicted"/>
<dbReference type="Proteomes" id="UP000223906">
    <property type="component" value="Segment"/>
</dbReference>
<evidence type="ECO:0000313" key="2">
    <source>
        <dbReference type="Proteomes" id="UP000223906"/>
    </source>
</evidence>
<name>A0A1W6DXF3_9CAUD</name>